<feature type="region of interest" description="Disordered" evidence="2">
    <location>
        <begin position="590"/>
        <end position="613"/>
    </location>
</feature>
<protein>
    <recommendedName>
        <fullName evidence="3">CCAAT-binding factor domain-containing protein</fullName>
    </recommendedName>
</protein>
<feature type="domain" description="CCAAT-binding factor" evidence="3">
    <location>
        <begin position="344"/>
        <end position="517"/>
    </location>
</feature>
<dbReference type="PANTHER" id="PTHR12455">
    <property type="entry name" value="NUCLEOLAR COMPLEX PROTEIN 4"/>
    <property type="match status" value="1"/>
</dbReference>
<dbReference type="KEGG" id="atr:18445502"/>
<evidence type="ECO:0000313" key="5">
    <source>
        <dbReference type="Proteomes" id="UP000017836"/>
    </source>
</evidence>
<evidence type="ECO:0000256" key="2">
    <source>
        <dbReference type="SAM" id="MobiDB-lite"/>
    </source>
</evidence>
<evidence type="ECO:0000256" key="1">
    <source>
        <dbReference type="ARBA" id="ARBA00007797"/>
    </source>
</evidence>
<dbReference type="Pfam" id="PF03914">
    <property type="entry name" value="CBF"/>
    <property type="match status" value="1"/>
</dbReference>
<dbReference type="InterPro" id="IPR005612">
    <property type="entry name" value="CCAAT-binding_factor"/>
</dbReference>
<dbReference type="GO" id="GO:0005654">
    <property type="term" value="C:nucleoplasm"/>
    <property type="evidence" value="ECO:0007669"/>
    <property type="project" value="EnsemblPlants"/>
</dbReference>
<sequence length="613" mass="68506">MATNSAKTRSKYSSAEVKELGHQLITSKAHLNNAPILLSLLSNPSSPLGHALEALISLQSFFTPLISRISLSSARISADVPLPGTAGKEEQFAEAVYKKWLKSTFNDFVSVLIDLSISPHTEQSLRVVSVDAIMELARQGKGGAFRSDIYFRFLRAIVQSTSSIDFVVQLLVTKFFKSMDVCYFSFIGLDKLARNYEPAKSDADKMGMIWQDDPQNINGSGSEGVFIFNIHNILSRIPSLEDQVENEMWSQSEPNHSLRSLIPEDTSKKSGISVDEGFSTCSIAKRIKSKMSKAWLSFLRLRLPLDLYKKVLSTLHQDVIPHLANPILLCDFLTRSYEVGGVISVMALNGLFILMTQHGLEYPDFYKKLYALLAPSIFRAKHRSHFFQLLDSCLKSPLLPAYLTAAFAKKLSRLALSAPPSGALVIIALIHNLLRRHPSINCLVHRTVYDELDTSQRDIDNEARGSKTGVDSYIGESGVDHFRIEETDPVKANAMRSSLWEVETLRRHYCPAVSRFVLSLENDLTVRAKTSEVAINDFSSGSYGTIFNDAVGRRIKQVPLAFYKMRPTSLFPEADFPGWKFEHGQDELEIRPNNGNDLFEGDGEKSSKKQRLG</sequence>
<dbReference type="GO" id="GO:0009793">
    <property type="term" value="P:embryo development ending in seed dormancy"/>
    <property type="evidence" value="ECO:0007669"/>
    <property type="project" value="EnsemblPlants"/>
</dbReference>
<dbReference type="GO" id="GO:0030692">
    <property type="term" value="C:Noc4p-Nop14p complex"/>
    <property type="evidence" value="ECO:0000318"/>
    <property type="project" value="GO_Central"/>
</dbReference>
<dbReference type="OMA" id="PESEFCG"/>
<evidence type="ECO:0000313" key="4">
    <source>
        <dbReference type="EMBL" id="ERN17168.1"/>
    </source>
</evidence>
<dbReference type="Proteomes" id="UP000017836">
    <property type="component" value="Unassembled WGS sequence"/>
</dbReference>
<evidence type="ECO:0000259" key="3">
    <source>
        <dbReference type="Pfam" id="PF03914"/>
    </source>
</evidence>
<reference evidence="5" key="1">
    <citation type="journal article" date="2013" name="Science">
        <title>The Amborella genome and the evolution of flowering plants.</title>
        <authorList>
            <consortium name="Amborella Genome Project"/>
        </authorList>
    </citation>
    <scope>NUCLEOTIDE SEQUENCE [LARGE SCALE GENOMIC DNA]</scope>
</reference>
<accession>U5D9W0</accession>
<dbReference type="EMBL" id="KI392384">
    <property type="protein sequence ID" value="ERN17168.1"/>
    <property type="molecule type" value="Genomic_DNA"/>
</dbReference>
<dbReference type="HOGENOM" id="CLU_015945_1_1_1"/>
<name>U5D9W0_AMBTC</name>
<proteinExistence type="inferred from homology"/>
<dbReference type="InterPro" id="IPR027193">
    <property type="entry name" value="Noc4"/>
</dbReference>
<gene>
    <name evidence="4" type="ORF">AMTR_s00044p00141100</name>
</gene>
<dbReference type="PANTHER" id="PTHR12455:SF0">
    <property type="entry name" value="NUCLEOLAR COMPLEX PROTEIN 4 HOMOLOG"/>
    <property type="match status" value="1"/>
</dbReference>
<dbReference type="OrthoDB" id="10263185at2759"/>
<dbReference type="eggNOG" id="KOG2154">
    <property type="taxonomic scope" value="Eukaryota"/>
</dbReference>
<dbReference type="GO" id="GO:0006364">
    <property type="term" value="P:rRNA processing"/>
    <property type="evidence" value="ECO:0007669"/>
    <property type="project" value="EnsemblPlants"/>
</dbReference>
<dbReference type="AlphaFoldDB" id="U5D9W0"/>
<comment type="similarity">
    <text evidence="1">Belongs to the CBF/MAK21 family.</text>
</comment>
<organism evidence="4 5">
    <name type="scientific">Amborella trichopoda</name>
    <dbReference type="NCBI Taxonomy" id="13333"/>
    <lineage>
        <taxon>Eukaryota</taxon>
        <taxon>Viridiplantae</taxon>
        <taxon>Streptophyta</taxon>
        <taxon>Embryophyta</taxon>
        <taxon>Tracheophyta</taxon>
        <taxon>Spermatophyta</taxon>
        <taxon>Magnoliopsida</taxon>
        <taxon>Amborellales</taxon>
        <taxon>Amborellaceae</taxon>
        <taxon>Amborella</taxon>
    </lineage>
</organism>
<dbReference type="Gramene" id="ERN17168">
    <property type="protein sequence ID" value="ERN17168"/>
    <property type="gene ID" value="AMTR_s00044p00141100"/>
</dbReference>
<dbReference type="STRING" id="13333.U5D9W0"/>
<dbReference type="GO" id="GO:0032040">
    <property type="term" value="C:small-subunit processome"/>
    <property type="evidence" value="ECO:0000318"/>
    <property type="project" value="GO_Central"/>
</dbReference>
<keyword evidence="5" id="KW-1185">Reference proteome</keyword>
<dbReference type="GO" id="GO:0005730">
    <property type="term" value="C:nucleolus"/>
    <property type="evidence" value="ECO:0000318"/>
    <property type="project" value="GO_Central"/>
</dbReference>